<accession>A0A183MPY2</accession>
<reference evidence="1 2" key="1">
    <citation type="submission" date="2018-11" db="EMBL/GenBank/DDBJ databases">
        <authorList>
            <consortium name="Pathogen Informatics"/>
        </authorList>
    </citation>
    <scope>NUCLEOTIDE SEQUENCE [LARGE SCALE GENOMIC DNA]</scope>
    <source>
        <strain evidence="1 2">Zambia</strain>
    </source>
</reference>
<gene>
    <name evidence="1" type="ORF">SMRZ_LOCUS18107</name>
</gene>
<proteinExistence type="predicted"/>
<protein>
    <submittedName>
        <fullName evidence="1">Uncharacterized protein</fullName>
    </submittedName>
</protein>
<sequence>MAVKVSNNLSPFYVELAKKNLSENPAHVQAHLTALKRWLSSCQHLTVPQGKIIIKISIRNNDNLLPIL</sequence>
<evidence type="ECO:0000313" key="1">
    <source>
        <dbReference type="EMBL" id="VDP26507.1"/>
    </source>
</evidence>
<dbReference type="Proteomes" id="UP000277204">
    <property type="component" value="Unassembled WGS sequence"/>
</dbReference>
<organism evidence="1 2">
    <name type="scientific">Schistosoma margrebowiei</name>
    <dbReference type="NCBI Taxonomy" id="48269"/>
    <lineage>
        <taxon>Eukaryota</taxon>
        <taxon>Metazoa</taxon>
        <taxon>Spiralia</taxon>
        <taxon>Lophotrochozoa</taxon>
        <taxon>Platyhelminthes</taxon>
        <taxon>Trematoda</taxon>
        <taxon>Digenea</taxon>
        <taxon>Strigeidida</taxon>
        <taxon>Schistosomatoidea</taxon>
        <taxon>Schistosomatidae</taxon>
        <taxon>Schistosoma</taxon>
    </lineage>
</organism>
<dbReference type="AlphaFoldDB" id="A0A183MPY2"/>
<keyword evidence="2" id="KW-1185">Reference proteome</keyword>
<dbReference type="EMBL" id="UZAI01017550">
    <property type="protein sequence ID" value="VDP26507.1"/>
    <property type="molecule type" value="Genomic_DNA"/>
</dbReference>
<name>A0A183MPY2_9TREM</name>
<evidence type="ECO:0000313" key="2">
    <source>
        <dbReference type="Proteomes" id="UP000277204"/>
    </source>
</evidence>